<dbReference type="PANTHER" id="PTHR43718:SF2">
    <property type="entry name" value="LON PROTEASE HOMOLOG, MITOCHONDRIAL"/>
    <property type="match status" value="1"/>
</dbReference>
<dbReference type="EMBL" id="JWJG01000028">
    <property type="protein sequence ID" value="KIF79899.1"/>
    <property type="molecule type" value="Genomic_DNA"/>
</dbReference>
<evidence type="ECO:0000313" key="2">
    <source>
        <dbReference type="EMBL" id="KIF79899.1"/>
    </source>
</evidence>
<keyword evidence="3" id="KW-1185">Reference proteome</keyword>
<evidence type="ECO:0000259" key="1">
    <source>
        <dbReference type="SMART" id="SM00382"/>
    </source>
</evidence>
<dbReference type="InterPro" id="IPR003959">
    <property type="entry name" value="ATPase_AAA_core"/>
</dbReference>
<dbReference type="OrthoDB" id="8552455at2"/>
<dbReference type="STRING" id="709839.TSA66_02110"/>
<dbReference type="GO" id="GO:0007005">
    <property type="term" value="P:mitochondrion organization"/>
    <property type="evidence" value="ECO:0007669"/>
    <property type="project" value="TreeGrafter"/>
</dbReference>
<protein>
    <recommendedName>
        <fullName evidence="1">AAA+ ATPase domain-containing protein</fullName>
    </recommendedName>
</protein>
<dbReference type="SUPFAM" id="SSF52540">
    <property type="entry name" value="P-loop containing nucleoside triphosphate hydrolases"/>
    <property type="match status" value="1"/>
</dbReference>
<comment type="caution">
    <text evidence="2">The sequence shown here is derived from an EMBL/GenBank/DDBJ whole genome shotgun (WGS) entry which is preliminary data.</text>
</comment>
<name>A0A0C2BIV2_9BURK</name>
<dbReference type="SMART" id="SM00382">
    <property type="entry name" value="AAA"/>
    <property type="match status" value="1"/>
</dbReference>
<dbReference type="InterPro" id="IPR027417">
    <property type="entry name" value="P-loop_NTPase"/>
</dbReference>
<dbReference type="GO" id="GO:0051131">
    <property type="term" value="P:chaperone-mediated protein complex assembly"/>
    <property type="evidence" value="ECO:0007669"/>
    <property type="project" value="TreeGrafter"/>
</dbReference>
<dbReference type="GO" id="GO:0005524">
    <property type="term" value="F:ATP binding"/>
    <property type="evidence" value="ECO:0007669"/>
    <property type="project" value="InterPro"/>
</dbReference>
<dbReference type="GO" id="GO:0004176">
    <property type="term" value="F:ATP-dependent peptidase activity"/>
    <property type="evidence" value="ECO:0007669"/>
    <property type="project" value="InterPro"/>
</dbReference>
<dbReference type="RefSeq" id="WP_040038810.1">
    <property type="nucleotide sequence ID" value="NZ_JWJG01000028.1"/>
</dbReference>
<accession>A0A0C2BIV2</accession>
<dbReference type="GO" id="GO:0004252">
    <property type="term" value="F:serine-type endopeptidase activity"/>
    <property type="evidence" value="ECO:0007669"/>
    <property type="project" value="InterPro"/>
</dbReference>
<reference evidence="2 3" key="1">
    <citation type="submission" date="2014-12" db="EMBL/GenBank/DDBJ databases">
        <title>Denitrispirillum autotrophicum gen. nov., sp. nov., Denitrifying, Facultatively Autotrophic Bacteria Isolated from Rice Paddy Soil.</title>
        <authorList>
            <person name="Ishii S."/>
            <person name="Ashida N."/>
            <person name="Ohno H."/>
            <person name="Otsuka S."/>
            <person name="Yokota A."/>
            <person name="Senoo K."/>
        </authorList>
    </citation>
    <scope>NUCLEOTIDE SEQUENCE [LARGE SCALE GENOMIC DNA]</scope>
    <source>
        <strain evidence="2 3">TSA66</strain>
    </source>
</reference>
<sequence length="317" mass="34173">MTITLARSHSVYNTKDVESAQERARALKSPELEAFYDNMLALGGDRFVTTPSSTDALDPLYGDCPNFEEVLDDLARYVGLSLAGGAGVNVMPILLLGDPGVGKTHFGKRLAAALGTEFEFISMNALSAGFVITGSSSTWKGAKCGKVAERLVRGKFANPVVLLDEVEKATGSTQSDPMAALYQLLEPETSRAFHDEFIDVDLDASQVFWVLTANSLDGIPPALLSRMAVYEVPAPNAEQAATIAQRVYAGLLRELKLQNMDAELTGKVLDKLSEISPREMRKSLLDGLGYAVAAGRTELLPEDVRVKTDGGKRRIGF</sequence>
<dbReference type="GO" id="GO:0003697">
    <property type="term" value="F:single-stranded DNA binding"/>
    <property type="evidence" value="ECO:0007669"/>
    <property type="project" value="TreeGrafter"/>
</dbReference>
<feature type="domain" description="AAA+ ATPase" evidence="1">
    <location>
        <begin position="89"/>
        <end position="238"/>
    </location>
</feature>
<gene>
    <name evidence="2" type="ORF">TSA66_02110</name>
</gene>
<dbReference type="AlphaFoldDB" id="A0A0C2BIV2"/>
<dbReference type="Proteomes" id="UP000031572">
    <property type="component" value="Unassembled WGS sequence"/>
</dbReference>
<evidence type="ECO:0000313" key="3">
    <source>
        <dbReference type="Proteomes" id="UP000031572"/>
    </source>
</evidence>
<dbReference type="InterPro" id="IPR003593">
    <property type="entry name" value="AAA+_ATPase"/>
</dbReference>
<dbReference type="InterPro" id="IPR027065">
    <property type="entry name" value="Lon_Prtase"/>
</dbReference>
<proteinExistence type="predicted"/>
<dbReference type="PANTHER" id="PTHR43718">
    <property type="entry name" value="LON PROTEASE"/>
    <property type="match status" value="1"/>
</dbReference>
<dbReference type="GO" id="GO:0006515">
    <property type="term" value="P:protein quality control for misfolded or incompletely synthesized proteins"/>
    <property type="evidence" value="ECO:0007669"/>
    <property type="project" value="TreeGrafter"/>
</dbReference>
<dbReference type="Gene3D" id="3.40.50.300">
    <property type="entry name" value="P-loop containing nucleotide triphosphate hydrolases"/>
    <property type="match status" value="1"/>
</dbReference>
<dbReference type="GO" id="GO:0016887">
    <property type="term" value="F:ATP hydrolysis activity"/>
    <property type="evidence" value="ECO:0007669"/>
    <property type="project" value="InterPro"/>
</dbReference>
<dbReference type="Pfam" id="PF00004">
    <property type="entry name" value="AAA"/>
    <property type="match status" value="1"/>
</dbReference>
<organism evidence="2 3">
    <name type="scientific">Noviherbaspirillum autotrophicum</name>
    <dbReference type="NCBI Taxonomy" id="709839"/>
    <lineage>
        <taxon>Bacteria</taxon>
        <taxon>Pseudomonadati</taxon>
        <taxon>Pseudomonadota</taxon>
        <taxon>Betaproteobacteria</taxon>
        <taxon>Burkholderiales</taxon>
        <taxon>Oxalobacteraceae</taxon>
        <taxon>Noviherbaspirillum</taxon>
    </lineage>
</organism>